<dbReference type="FunFam" id="1.20.1250.20:FF:000057">
    <property type="entry name" value="MFS general substrate transporter"/>
    <property type="match status" value="1"/>
</dbReference>
<feature type="transmembrane region" description="Helical" evidence="8">
    <location>
        <begin position="143"/>
        <end position="163"/>
    </location>
</feature>
<dbReference type="EMBL" id="QWIP01000002">
    <property type="protein sequence ID" value="RMY79306.1"/>
    <property type="molecule type" value="Genomic_DNA"/>
</dbReference>
<evidence type="ECO:0000256" key="5">
    <source>
        <dbReference type="ARBA" id="ARBA00023136"/>
    </source>
</evidence>
<name>A0A3M7ESR6_HORWE</name>
<dbReference type="InterPro" id="IPR011701">
    <property type="entry name" value="MFS"/>
</dbReference>
<dbReference type="InterPro" id="IPR020846">
    <property type="entry name" value="MFS_dom"/>
</dbReference>
<dbReference type="Gene3D" id="1.20.1250.20">
    <property type="entry name" value="MFS general substrate transporter like domains"/>
    <property type="match status" value="1"/>
</dbReference>
<dbReference type="VEuPathDB" id="FungiDB:BTJ68_06896"/>
<dbReference type="SUPFAM" id="SSF103473">
    <property type="entry name" value="MFS general substrate transporter"/>
    <property type="match status" value="1"/>
</dbReference>
<dbReference type="SMART" id="SM00906">
    <property type="entry name" value="Fungal_trans"/>
    <property type="match status" value="1"/>
</dbReference>
<dbReference type="GO" id="GO:0022857">
    <property type="term" value="F:transmembrane transporter activity"/>
    <property type="evidence" value="ECO:0007669"/>
    <property type="project" value="InterPro"/>
</dbReference>
<evidence type="ECO:0000256" key="2">
    <source>
        <dbReference type="ARBA" id="ARBA00022448"/>
    </source>
</evidence>
<dbReference type="OrthoDB" id="3037908at2759"/>
<feature type="transmembrane region" description="Helical" evidence="8">
    <location>
        <begin position="377"/>
        <end position="397"/>
    </location>
</feature>
<dbReference type="GO" id="GO:0016020">
    <property type="term" value="C:membrane"/>
    <property type="evidence" value="ECO:0007669"/>
    <property type="project" value="UniProtKB-SubCell"/>
</dbReference>
<feature type="transmembrane region" description="Helical" evidence="8">
    <location>
        <begin position="409"/>
        <end position="429"/>
    </location>
</feature>
<dbReference type="GO" id="GO:0006351">
    <property type="term" value="P:DNA-templated transcription"/>
    <property type="evidence" value="ECO:0007669"/>
    <property type="project" value="InterPro"/>
</dbReference>
<evidence type="ECO:0000313" key="10">
    <source>
        <dbReference type="EMBL" id="RMY79306.1"/>
    </source>
</evidence>
<feature type="domain" description="Major facilitator superfamily (MFS) profile" evidence="9">
    <location>
        <begin position="62"/>
        <end position="501"/>
    </location>
</feature>
<feature type="transmembrane region" description="Helical" evidence="8">
    <location>
        <begin position="346"/>
        <end position="365"/>
    </location>
</feature>
<evidence type="ECO:0000256" key="3">
    <source>
        <dbReference type="ARBA" id="ARBA00022692"/>
    </source>
</evidence>
<feature type="transmembrane region" description="Helical" evidence="8">
    <location>
        <begin position="435"/>
        <end position="461"/>
    </location>
</feature>
<dbReference type="CDD" id="cd12148">
    <property type="entry name" value="fungal_TF_MHR"/>
    <property type="match status" value="1"/>
</dbReference>
<organism evidence="10 11">
    <name type="scientific">Hortaea werneckii</name>
    <name type="common">Black yeast</name>
    <name type="synonym">Cladosporium werneckii</name>
    <dbReference type="NCBI Taxonomy" id="91943"/>
    <lineage>
        <taxon>Eukaryota</taxon>
        <taxon>Fungi</taxon>
        <taxon>Dikarya</taxon>
        <taxon>Ascomycota</taxon>
        <taxon>Pezizomycotina</taxon>
        <taxon>Dothideomycetes</taxon>
        <taxon>Dothideomycetidae</taxon>
        <taxon>Mycosphaerellales</taxon>
        <taxon>Teratosphaeriaceae</taxon>
        <taxon>Hortaea</taxon>
    </lineage>
</organism>
<dbReference type="PANTHER" id="PTHR43791:SF79">
    <property type="entry name" value="MAJOR FACILITATOR SUPERFAMILY (MFS) PROFILE DOMAIN-CONTAINING PROTEIN"/>
    <property type="match status" value="1"/>
</dbReference>
<dbReference type="PANTHER" id="PTHR43791">
    <property type="entry name" value="PERMEASE-RELATED"/>
    <property type="match status" value="1"/>
</dbReference>
<keyword evidence="6" id="KW-0539">Nucleus</keyword>
<reference evidence="10 11" key="1">
    <citation type="journal article" date="2018" name="BMC Genomics">
        <title>Genomic evidence for intraspecific hybridization in a clonal and extremely halotolerant yeast.</title>
        <authorList>
            <person name="Gostincar C."/>
            <person name="Stajich J.E."/>
            <person name="Zupancic J."/>
            <person name="Zalar P."/>
            <person name="Gunde-Cimerman N."/>
        </authorList>
    </citation>
    <scope>NUCLEOTIDE SEQUENCE [LARGE SCALE GENOMIC DNA]</scope>
    <source>
        <strain evidence="10 11">EXF-2682</strain>
    </source>
</reference>
<keyword evidence="4 8" id="KW-1133">Transmembrane helix</keyword>
<feature type="transmembrane region" description="Helical" evidence="8">
    <location>
        <begin position="113"/>
        <end position="131"/>
    </location>
</feature>
<dbReference type="InterPro" id="IPR036259">
    <property type="entry name" value="MFS_trans_sf"/>
</dbReference>
<sequence length="1170" mass="130660">MEPSDEKMAIDERPDYKENVEAQVDEYTNAGLSPEDLAFLQNFPPEHKKKLLRKMDWRLVPLLLFLYLITYIDKVNIGNAKIMEFPPVQCTDDADAQDQEGLLPSLGMDGTDYNVAVSIFFIPYILAEVPSNMILQHFKRPSHYLGAIVLAWGIVMTCTGTVQDFGELVAVRFLLGLFEAGLFPGAILLISRWYMPNETQTRIALLYTAAASGGAFSGLLAYAIAKMDGVGGYDGWRWIFIIEGLATVLMGVLCVVALPDSPSLSSRWLTEDEARYLTLRQVTRAVKTDPDGPKHKVDWAFLWSVVSDWKVYFLLFANWSQSVPNYALKFAMPTIMRGMGYQSANAQLLTIPPYTCGALSSYGFSVLADKYEWRMPFIVAPQVSVVIGYAILCAKAGNIEDNIGKRAISIAYLICAGNIGGLIGSYIYIDSEAPSYPTGYGCSLAFAATGIVAAVSLEGLLMRSNKINAQMTEEEVRAKFSDEKLHQMGDRNKMLPSPHQAHQQGVAPEPHVLGVRLASEASTDQWDENRRKAPKVSRACDFCKQKRSTYDVYGLHSHPATVPRATQQVISQFGEGHNRSGHASTRESPDLETAEVDGQYHDRTSALTFIRRAWHRLSSSEGGDPVQRILGDAPYAQKITAEGDRPFRDDEAVTAAVPPAAVAHELISFYFDTCAVTYRFLHGPTVYLWLEDLLGVPSADIPRHAPQGSRAAIVYTIFAISAYRKEQIRSSTQATLPESRESDLYFQTAELLASQETGRVSLQSVQARLLQVLYLLQTQRVTQAWYTFGALLQMTSALGLHRRETRRRGAYGDKSSPDYITSECRKRTFWAAYTMDTYFCVVLGRPKHFHDEDIDQMLPESVIDEEITSEGPRSNASENDSLIDGLVHHSRLAQLLGAATRDVYSVKRISRQARMAAVDVLRRQLRQWKDRLPPHLGTVRPSSLIPSLMRQSVALKLAYAHANMHIFRPLLLENVNYLSGNVASGVQECLEAARIAMETINGMANNGSLFYSLWWINYVVFCAVSVVYIADIQASKDNSNNLIAGSSREDLMELAERCQQHLSDSNTSSRRYAVVLDELLREAKRSRHRGSQRAPNNIEQRECPDAMQGHDNPEQSRADGGELGSQQAHQAQADSLDFDGPLDKDYNFLDEWSISDWLELDSSVWDPQIF</sequence>
<evidence type="ECO:0000256" key="6">
    <source>
        <dbReference type="ARBA" id="ARBA00023242"/>
    </source>
</evidence>
<dbReference type="InterPro" id="IPR007219">
    <property type="entry name" value="XnlR_reg_dom"/>
</dbReference>
<dbReference type="Pfam" id="PF07690">
    <property type="entry name" value="MFS_1"/>
    <property type="match status" value="1"/>
</dbReference>
<protein>
    <recommendedName>
        <fullName evidence="9">Major facilitator superfamily (MFS) profile domain-containing protein</fullName>
    </recommendedName>
</protein>
<dbReference type="AlphaFoldDB" id="A0A3M7ESR6"/>
<feature type="transmembrane region" description="Helical" evidence="8">
    <location>
        <begin position="236"/>
        <end position="258"/>
    </location>
</feature>
<feature type="region of interest" description="Disordered" evidence="7">
    <location>
        <begin position="1085"/>
        <end position="1131"/>
    </location>
</feature>
<evidence type="ECO:0000256" key="1">
    <source>
        <dbReference type="ARBA" id="ARBA00004141"/>
    </source>
</evidence>
<dbReference type="Pfam" id="PF04082">
    <property type="entry name" value="Fungal_trans"/>
    <property type="match status" value="1"/>
</dbReference>
<dbReference type="GO" id="GO:0003677">
    <property type="term" value="F:DNA binding"/>
    <property type="evidence" value="ECO:0007669"/>
    <property type="project" value="InterPro"/>
</dbReference>
<evidence type="ECO:0000313" key="11">
    <source>
        <dbReference type="Proteomes" id="UP000269276"/>
    </source>
</evidence>
<feature type="transmembrane region" description="Helical" evidence="8">
    <location>
        <begin position="1009"/>
        <end position="1030"/>
    </location>
</feature>
<keyword evidence="3 8" id="KW-0812">Transmembrane</keyword>
<evidence type="ECO:0000256" key="7">
    <source>
        <dbReference type="SAM" id="MobiDB-lite"/>
    </source>
</evidence>
<comment type="caution">
    <text evidence="10">The sequence shown here is derived from an EMBL/GenBank/DDBJ whole genome shotgun (WGS) entry which is preliminary data.</text>
</comment>
<proteinExistence type="predicted"/>
<dbReference type="Proteomes" id="UP000269276">
    <property type="component" value="Unassembled WGS sequence"/>
</dbReference>
<feature type="transmembrane region" description="Helical" evidence="8">
    <location>
        <begin position="55"/>
        <end position="72"/>
    </location>
</feature>
<feature type="transmembrane region" description="Helical" evidence="8">
    <location>
        <begin position="203"/>
        <end position="224"/>
    </location>
</feature>
<gene>
    <name evidence="10" type="ORF">D0863_00097</name>
</gene>
<feature type="transmembrane region" description="Helical" evidence="8">
    <location>
        <begin position="169"/>
        <end position="191"/>
    </location>
</feature>
<comment type="subcellular location">
    <subcellularLocation>
        <location evidence="1">Membrane</location>
        <topology evidence="1">Multi-pass membrane protein</topology>
    </subcellularLocation>
</comment>
<evidence type="ECO:0000256" key="4">
    <source>
        <dbReference type="ARBA" id="ARBA00022989"/>
    </source>
</evidence>
<keyword evidence="2" id="KW-0813">Transport</keyword>
<accession>A0A3M7ESR6</accession>
<dbReference type="PROSITE" id="PS50850">
    <property type="entry name" value="MFS"/>
    <property type="match status" value="1"/>
</dbReference>
<evidence type="ECO:0000256" key="8">
    <source>
        <dbReference type="SAM" id="Phobius"/>
    </source>
</evidence>
<feature type="compositionally biased region" description="Basic and acidic residues" evidence="7">
    <location>
        <begin position="1111"/>
        <end position="1120"/>
    </location>
</feature>
<evidence type="ECO:0000259" key="9">
    <source>
        <dbReference type="PROSITE" id="PS50850"/>
    </source>
</evidence>
<keyword evidence="5 8" id="KW-0472">Membrane</keyword>
<feature type="region of interest" description="Disordered" evidence="7">
    <location>
        <begin position="574"/>
        <end position="595"/>
    </location>
</feature>
<dbReference type="GO" id="GO:0008270">
    <property type="term" value="F:zinc ion binding"/>
    <property type="evidence" value="ECO:0007669"/>
    <property type="project" value="InterPro"/>
</dbReference>